<dbReference type="Pfam" id="PF01541">
    <property type="entry name" value="GIY-YIG"/>
    <property type="match status" value="1"/>
</dbReference>
<dbReference type="EMBL" id="LMXI01000487">
    <property type="protein sequence ID" value="KRT57693.1"/>
    <property type="molecule type" value="Genomic_DNA"/>
</dbReference>
<dbReference type="SUPFAM" id="SSF82771">
    <property type="entry name" value="GIY-YIG endonuclease"/>
    <property type="match status" value="1"/>
</dbReference>
<comment type="caution">
    <text evidence="4">The sequence shown here is derived from an EMBL/GenBank/DDBJ whole genome shotgun (WGS) entry which is preliminary data.</text>
</comment>
<keyword evidence="6" id="KW-1185">Reference proteome</keyword>
<dbReference type="PANTHER" id="PTHR34477:SF1">
    <property type="entry name" value="UPF0213 PROTEIN YHBQ"/>
    <property type="match status" value="1"/>
</dbReference>
<comment type="similarity">
    <text evidence="1">Belongs to the UPF0213 family.</text>
</comment>
<dbReference type="Gene3D" id="3.40.1440.10">
    <property type="entry name" value="GIY-YIG endonuclease"/>
    <property type="match status" value="1"/>
</dbReference>
<evidence type="ECO:0000313" key="3">
    <source>
        <dbReference type="EMBL" id="KRT54174.1"/>
    </source>
</evidence>
<dbReference type="InterPro" id="IPR050190">
    <property type="entry name" value="UPF0213_domain"/>
</dbReference>
<dbReference type="Proteomes" id="UP000051634">
    <property type="component" value="Unassembled WGS sequence"/>
</dbReference>
<feature type="domain" description="GIY-YIG" evidence="2">
    <location>
        <begin position="14"/>
        <end position="91"/>
    </location>
</feature>
<evidence type="ECO:0000313" key="4">
    <source>
        <dbReference type="EMBL" id="KRT57693.1"/>
    </source>
</evidence>
<keyword evidence="4" id="KW-0540">Nuclease</keyword>
<evidence type="ECO:0000259" key="2">
    <source>
        <dbReference type="PROSITE" id="PS50164"/>
    </source>
</evidence>
<dbReference type="PROSITE" id="PS50164">
    <property type="entry name" value="GIY_YIG"/>
    <property type="match status" value="1"/>
</dbReference>
<evidence type="ECO:0000256" key="1">
    <source>
        <dbReference type="ARBA" id="ARBA00007435"/>
    </source>
</evidence>
<dbReference type="InterPro" id="IPR000305">
    <property type="entry name" value="GIY-YIG_endonuc"/>
</dbReference>
<organism evidence="4 5">
    <name type="scientific">endosymbiont of Ridgeia piscesae</name>
    <dbReference type="NCBI Taxonomy" id="54398"/>
    <lineage>
        <taxon>Bacteria</taxon>
        <taxon>Pseudomonadati</taxon>
        <taxon>Pseudomonadota</taxon>
        <taxon>Gammaproteobacteria</taxon>
        <taxon>sulfur-oxidizing symbionts</taxon>
    </lineage>
</organism>
<proteinExistence type="inferred from homology"/>
<dbReference type="OrthoDB" id="9797095at2"/>
<dbReference type="Proteomes" id="UP000051276">
    <property type="component" value="Unassembled WGS sequence"/>
</dbReference>
<dbReference type="InterPro" id="IPR035901">
    <property type="entry name" value="GIY-YIG_endonuc_sf"/>
</dbReference>
<dbReference type="STRING" id="54398.Ga0074115_10371"/>
<dbReference type="AlphaFoldDB" id="A0A0T5Z4M2"/>
<gene>
    <name evidence="3" type="ORF">Ga0074115_10371</name>
    <name evidence="4" type="ORF">Ga0076813_12073</name>
</gene>
<dbReference type="EMBL" id="LDXT01000093">
    <property type="protein sequence ID" value="KRT54174.1"/>
    <property type="molecule type" value="Genomic_DNA"/>
</dbReference>
<reference evidence="5 6" key="1">
    <citation type="submission" date="2015-11" db="EMBL/GenBank/DDBJ databases">
        <title>The genome of Candidatus Endoriftia persephone in Ridgeia piscesae and population structure of the North Eastern Pacific vestimentiferan symbionts.</title>
        <authorList>
            <person name="Perez M."/>
            <person name="Juniper K.S."/>
        </authorList>
    </citation>
    <scope>NUCLEOTIDE SEQUENCE [LARGE SCALE GENOMIC DNA]</scope>
    <source>
        <strain evidence="4">Ind10</strain>
        <strain evidence="3">Ind11</strain>
    </source>
</reference>
<dbReference type="PATRIC" id="fig|54398.3.peg.676"/>
<dbReference type="GO" id="GO:0004519">
    <property type="term" value="F:endonuclease activity"/>
    <property type="evidence" value="ECO:0007669"/>
    <property type="project" value="UniProtKB-KW"/>
</dbReference>
<name>A0A0T5Z4M2_9GAMM</name>
<keyword evidence="4" id="KW-0255">Endonuclease</keyword>
<accession>A0A0T5Z4M2</accession>
<keyword evidence="4" id="KW-0378">Hydrolase</keyword>
<dbReference type="PANTHER" id="PTHR34477">
    <property type="entry name" value="UPF0213 PROTEIN YHBQ"/>
    <property type="match status" value="1"/>
</dbReference>
<evidence type="ECO:0000313" key="6">
    <source>
        <dbReference type="Proteomes" id="UP000051634"/>
    </source>
</evidence>
<protein>
    <submittedName>
        <fullName evidence="3 4">Putative endonuclease</fullName>
    </submittedName>
</protein>
<sequence>MTGDTAPARSGQAGEWVVYILCCADDTLYTGITTDLARRLTEHNQDNRLGARYTRVRRPVALAYQQACADRAAALREEYRIKQLSRAQKQRLIAAAISD</sequence>
<dbReference type="RefSeq" id="WP_057955627.1">
    <property type="nucleotide sequence ID" value="NZ_KQ556886.1"/>
</dbReference>
<evidence type="ECO:0000313" key="5">
    <source>
        <dbReference type="Proteomes" id="UP000051276"/>
    </source>
</evidence>
<dbReference type="CDD" id="cd10456">
    <property type="entry name" value="GIY-YIG_UPF0213"/>
    <property type="match status" value="1"/>
</dbReference>